<dbReference type="SUPFAM" id="SSF51735">
    <property type="entry name" value="NAD(P)-binding Rossmann-fold domains"/>
    <property type="match status" value="1"/>
</dbReference>
<dbReference type="CDD" id="cd05257">
    <property type="entry name" value="Arna_like_SDR_e"/>
    <property type="match status" value="1"/>
</dbReference>
<feature type="domain" description="NAD(P)-binding" evidence="1">
    <location>
        <begin position="7"/>
        <end position="309"/>
    </location>
</feature>
<gene>
    <name evidence="2" type="ORF">DEIGR_200080</name>
</gene>
<dbReference type="GO" id="GO:0016831">
    <property type="term" value="F:carboxy-lyase activity"/>
    <property type="evidence" value="ECO:0007669"/>
    <property type="project" value="InterPro"/>
</dbReference>
<dbReference type="OrthoDB" id="9771073at2"/>
<keyword evidence="3" id="KW-1185">Reference proteome</keyword>
<dbReference type="InterPro" id="IPR045869">
    <property type="entry name" value="Arna-like_SDR_e"/>
</dbReference>
<proteinExistence type="predicted"/>
<reference evidence="3" key="1">
    <citation type="submission" date="2015-11" db="EMBL/GenBank/DDBJ databases">
        <title>Draft Genome Sequence of the Radioresistant Bacterium Deinococcus grandis, Isolated from Freshwater Fish in Japan.</title>
        <authorList>
            <person name="Satoh K."/>
            <person name="Onodera T."/>
            <person name="Omoso K."/>
            <person name="Takeda-Yano K."/>
            <person name="Katayama T."/>
            <person name="Oono Y."/>
            <person name="Narumi I."/>
        </authorList>
    </citation>
    <scope>NUCLEOTIDE SEQUENCE [LARGE SCALE GENOMIC DNA]</scope>
    <source>
        <strain evidence="3">ATCC 43672</strain>
    </source>
</reference>
<dbReference type="PANTHER" id="PTHR43000">
    <property type="entry name" value="DTDP-D-GLUCOSE 4,6-DEHYDRATASE-RELATED"/>
    <property type="match status" value="1"/>
</dbReference>
<dbReference type="RefSeq" id="WP_058978945.1">
    <property type="nucleotide sequence ID" value="NZ_BCMS01000002.1"/>
</dbReference>
<dbReference type="EMBL" id="BCMS01000002">
    <property type="protein sequence ID" value="GAQ23225.1"/>
    <property type="molecule type" value="Genomic_DNA"/>
</dbReference>
<evidence type="ECO:0000259" key="1">
    <source>
        <dbReference type="Pfam" id="PF16363"/>
    </source>
</evidence>
<accession>A0A100HPE4</accession>
<dbReference type="AlphaFoldDB" id="A0A100HPE4"/>
<evidence type="ECO:0000313" key="2">
    <source>
        <dbReference type="EMBL" id="GAQ23225.1"/>
    </source>
</evidence>
<dbReference type="InterPro" id="IPR036291">
    <property type="entry name" value="NAD(P)-bd_dom_sf"/>
</dbReference>
<comment type="caution">
    <text evidence="2">The sequence shown here is derived from an EMBL/GenBank/DDBJ whole genome shotgun (WGS) entry which is preliminary data.</text>
</comment>
<sequence>MGKLVAVTGAEGFIGSHLVETLVRGGARVRAMVLYNSFGSWGWLDDLPPEILEHVEVVLGDVRDPVSVREFMRGADVVYHLAALIAIPYSYAAPHSYVQTNVVGTLNVLEAARDLQTPRLVHTSTSEVYGTARSVPITERHPLQGQSPYSATKIAADKLVEAYHLSFGLPVVTLRPFNTYGPRQSARAVIPTIISQIAARRPVVRVGALRPTRDFNYVRDTARSFQAVGDAPAERVVGRTLNTGTGVEVSVGDLIRVIADVMGQQVQVEEEQQRLRPEGSEVMRLVGDNSELRAATGWAPHFDLHAGLEATSQWFLEPRNLAHYRPDQYTI</sequence>
<protein>
    <submittedName>
        <fullName evidence="2">UDP-glucose 4-epimerase, galE4</fullName>
    </submittedName>
</protein>
<name>A0A100HPE4_9DEIO</name>
<dbReference type="InterPro" id="IPR016040">
    <property type="entry name" value="NAD(P)-bd_dom"/>
</dbReference>
<evidence type="ECO:0000313" key="3">
    <source>
        <dbReference type="Proteomes" id="UP000056209"/>
    </source>
</evidence>
<dbReference type="Gene3D" id="3.40.50.720">
    <property type="entry name" value="NAD(P)-binding Rossmann-like Domain"/>
    <property type="match status" value="1"/>
</dbReference>
<dbReference type="Proteomes" id="UP000056209">
    <property type="component" value="Unassembled WGS sequence"/>
</dbReference>
<dbReference type="Pfam" id="PF16363">
    <property type="entry name" value="GDP_Man_Dehyd"/>
    <property type="match status" value="1"/>
</dbReference>
<organism evidence="2 3">
    <name type="scientific">Deinococcus grandis</name>
    <dbReference type="NCBI Taxonomy" id="57498"/>
    <lineage>
        <taxon>Bacteria</taxon>
        <taxon>Thermotogati</taxon>
        <taxon>Deinococcota</taxon>
        <taxon>Deinococci</taxon>
        <taxon>Deinococcales</taxon>
        <taxon>Deinococcaceae</taxon>
        <taxon>Deinococcus</taxon>
    </lineage>
</organism>